<dbReference type="GO" id="GO:0006364">
    <property type="term" value="P:rRNA processing"/>
    <property type="evidence" value="ECO:0007669"/>
    <property type="project" value="UniProtKB-UniRule"/>
</dbReference>
<keyword evidence="6 7" id="KW-0862">Zinc</keyword>
<keyword evidence="7" id="KW-0698">rRNA processing</keyword>
<evidence type="ECO:0000256" key="4">
    <source>
        <dbReference type="ARBA" id="ARBA00022759"/>
    </source>
</evidence>
<dbReference type="InterPro" id="IPR023091">
    <property type="entry name" value="MetalPrtase_cat_dom_sf_prd"/>
</dbReference>
<reference evidence="8" key="1">
    <citation type="journal article" date="2020" name="mSystems">
        <title>Genome- and Community-Level Interaction Insights into Carbon Utilization and Element Cycling Functions of Hydrothermarchaeota in Hydrothermal Sediment.</title>
        <authorList>
            <person name="Zhou Z."/>
            <person name="Liu Y."/>
            <person name="Xu W."/>
            <person name="Pan J."/>
            <person name="Luo Z.H."/>
            <person name="Li M."/>
        </authorList>
    </citation>
    <scope>NUCLEOTIDE SEQUENCE [LARGE SCALE GENOMIC DNA]</scope>
    <source>
        <strain evidence="8">SpSt-774</strain>
    </source>
</reference>
<dbReference type="AlphaFoldDB" id="A0A7C4TAG7"/>
<evidence type="ECO:0000256" key="5">
    <source>
        <dbReference type="ARBA" id="ARBA00022801"/>
    </source>
</evidence>
<comment type="function">
    <text evidence="7">Single strand-specific metallo-endoribonuclease involved in late-stage 70S ribosome quality control and in maturation of the 3' terminus of the 16S rRNA.</text>
</comment>
<protein>
    <recommendedName>
        <fullName evidence="7">Endoribonuclease YbeY</fullName>
        <ecNumber evidence="7">3.1.-.-</ecNumber>
    </recommendedName>
</protein>
<evidence type="ECO:0000313" key="8">
    <source>
        <dbReference type="EMBL" id="HGV96888.1"/>
    </source>
</evidence>
<dbReference type="SUPFAM" id="SSF55486">
    <property type="entry name" value="Metalloproteases ('zincins'), catalytic domain"/>
    <property type="match status" value="1"/>
</dbReference>
<comment type="caution">
    <text evidence="8">The sequence shown here is derived from an EMBL/GenBank/DDBJ whole genome shotgun (WGS) entry which is preliminary data.</text>
</comment>
<gene>
    <name evidence="7 8" type="primary">ybeY</name>
    <name evidence="8" type="ORF">ENV60_01140</name>
</gene>
<evidence type="ECO:0000256" key="7">
    <source>
        <dbReference type="HAMAP-Rule" id="MF_00009"/>
    </source>
</evidence>
<sequence>MKTTKINIYSLNRKIKIKKEVVKKIVGLVFRGEKYHFKEVNIIIADDSLLKTLNRKFFKKNRPTNVISFNLEDVAEVYLSSDRAENREQLLFFLVHGLLHICGYDHKNRSEEKFMEKKCLKYLTELC</sequence>
<proteinExistence type="inferred from homology"/>
<comment type="cofactor">
    <cofactor evidence="7">
        <name>Zn(2+)</name>
        <dbReference type="ChEBI" id="CHEBI:29105"/>
    </cofactor>
    <text evidence="7">Binds 1 zinc ion.</text>
</comment>
<keyword evidence="3 7" id="KW-0479">Metal-binding</keyword>
<comment type="similarity">
    <text evidence="1 7">Belongs to the endoribonuclease YbeY family.</text>
</comment>
<name>A0A7C4TAG7_UNCW3</name>
<dbReference type="GO" id="GO:0004222">
    <property type="term" value="F:metalloendopeptidase activity"/>
    <property type="evidence" value="ECO:0007669"/>
    <property type="project" value="InterPro"/>
</dbReference>
<keyword evidence="7" id="KW-0690">Ribosome biogenesis</keyword>
<dbReference type="GO" id="GO:0008270">
    <property type="term" value="F:zinc ion binding"/>
    <property type="evidence" value="ECO:0007669"/>
    <property type="project" value="UniProtKB-UniRule"/>
</dbReference>
<organism evidence="8">
    <name type="scientific">candidate division WOR-3 bacterium</name>
    <dbReference type="NCBI Taxonomy" id="2052148"/>
    <lineage>
        <taxon>Bacteria</taxon>
        <taxon>Bacteria division WOR-3</taxon>
    </lineage>
</organism>
<evidence type="ECO:0000256" key="3">
    <source>
        <dbReference type="ARBA" id="ARBA00022723"/>
    </source>
</evidence>
<keyword evidence="2 7" id="KW-0540">Nuclease</keyword>
<dbReference type="EC" id="3.1.-.-" evidence="7"/>
<accession>A0A7C4TAG7</accession>
<evidence type="ECO:0000256" key="6">
    <source>
        <dbReference type="ARBA" id="ARBA00022833"/>
    </source>
</evidence>
<keyword evidence="5 7" id="KW-0378">Hydrolase</keyword>
<dbReference type="GO" id="GO:0005737">
    <property type="term" value="C:cytoplasm"/>
    <property type="evidence" value="ECO:0007669"/>
    <property type="project" value="UniProtKB-SubCell"/>
</dbReference>
<feature type="binding site" evidence="7">
    <location>
        <position position="100"/>
    </location>
    <ligand>
        <name>Zn(2+)</name>
        <dbReference type="ChEBI" id="CHEBI:29105"/>
        <note>catalytic</note>
    </ligand>
</feature>
<dbReference type="HAMAP" id="MF_00009">
    <property type="entry name" value="Endoribonucl_YbeY"/>
    <property type="match status" value="1"/>
</dbReference>
<evidence type="ECO:0000256" key="1">
    <source>
        <dbReference type="ARBA" id="ARBA00010875"/>
    </source>
</evidence>
<keyword evidence="4 7" id="KW-0255">Endonuclease</keyword>
<dbReference type="Gene3D" id="3.40.390.30">
    <property type="entry name" value="Metalloproteases ('zincins'), catalytic domain"/>
    <property type="match status" value="1"/>
</dbReference>
<feature type="binding site" evidence="7">
    <location>
        <position position="106"/>
    </location>
    <ligand>
        <name>Zn(2+)</name>
        <dbReference type="ChEBI" id="CHEBI:29105"/>
        <note>catalytic</note>
    </ligand>
</feature>
<comment type="subcellular location">
    <subcellularLocation>
        <location evidence="7">Cytoplasm</location>
    </subcellularLocation>
</comment>
<keyword evidence="7" id="KW-0963">Cytoplasm</keyword>
<dbReference type="InterPro" id="IPR002036">
    <property type="entry name" value="YbeY"/>
</dbReference>
<feature type="binding site" evidence="7">
    <location>
        <position position="96"/>
    </location>
    <ligand>
        <name>Zn(2+)</name>
        <dbReference type="ChEBI" id="CHEBI:29105"/>
        <note>catalytic</note>
    </ligand>
</feature>
<evidence type="ECO:0000256" key="2">
    <source>
        <dbReference type="ARBA" id="ARBA00022722"/>
    </source>
</evidence>
<dbReference type="GO" id="GO:0004521">
    <property type="term" value="F:RNA endonuclease activity"/>
    <property type="evidence" value="ECO:0007669"/>
    <property type="project" value="UniProtKB-UniRule"/>
</dbReference>
<dbReference type="EMBL" id="DTGZ01000023">
    <property type="protein sequence ID" value="HGV96888.1"/>
    <property type="molecule type" value="Genomic_DNA"/>
</dbReference>
<dbReference type="Pfam" id="PF02130">
    <property type="entry name" value="YbeY"/>
    <property type="match status" value="1"/>
</dbReference>